<sequence>MKSISDQIKDIKNHGYSLDFSNVFNLAFENYKKIAVYAGLILLVFSVLFGITAGVILILIFGVDKVDGAKLLTIQPQLLSQTQLVYYIFGTAIFSAIFSPFTAGFLKMADCAQKDEEFKVATVFTYYKNRYFLQIFLATFTVSLLNVAIGTFLELQQLNALGLAISLFLSFFTFLIIPLIIFGNLKAFDAIKSSFIIISKQPAILLALIITIIGAIIVGFMAFCIGILFTIPFSYSMTYAIYCSIFTIDKEDPIDSIGKSDLE</sequence>
<keyword evidence="3" id="KW-1185">Reference proteome</keyword>
<name>A0ABS5PAW9_9FLAO</name>
<feature type="transmembrane region" description="Helical" evidence="1">
    <location>
        <begin position="84"/>
        <end position="106"/>
    </location>
</feature>
<keyword evidence="1" id="KW-1133">Transmembrane helix</keyword>
<evidence type="ECO:0000256" key="1">
    <source>
        <dbReference type="SAM" id="Phobius"/>
    </source>
</evidence>
<dbReference type="EMBL" id="JAGYVZ010000008">
    <property type="protein sequence ID" value="MBS7231452.1"/>
    <property type="molecule type" value="Genomic_DNA"/>
</dbReference>
<evidence type="ECO:0000313" key="2">
    <source>
        <dbReference type="EMBL" id="MBS7231452.1"/>
    </source>
</evidence>
<reference evidence="2 3" key="1">
    <citation type="journal article" date="2018" name="Int. J. Syst. Evol. Microbiol.">
        <title>Flavobacterium chryseum sp. nov. and Flavobacterium psychroterrae sp. nov., novel environmental bacteria isolated from Antarctica.</title>
        <authorList>
            <person name="Kralova S."/>
            <person name="Svec P."/>
            <person name="Busse H.J."/>
            <person name="Stankova E."/>
            <person name="Vaczi P."/>
            <person name="Sedlacek I."/>
        </authorList>
    </citation>
    <scope>NUCLEOTIDE SEQUENCE [LARGE SCALE GENOMIC DNA]</scope>
    <source>
        <strain evidence="2 3">CCM 8827</strain>
    </source>
</reference>
<dbReference type="RefSeq" id="WP_213298957.1">
    <property type="nucleotide sequence ID" value="NZ_JAGYVZ010000008.1"/>
</dbReference>
<proteinExistence type="predicted"/>
<feature type="transmembrane region" description="Helical" evidence="1">
    <location>
        <begin position="34"/>
        <end position="63"/>
    </location>
</feature>
<comment type="caution">
    <text evidence="2">The sequence shown here is derived from an EMBL/GenBank/DDBJ whole genome shotgun (WGS) entry which is preliminary data.</text>
</comment>
<evidence type="ECO:0000313" key="3">
    <source>
        <dbReference type="Proteomes" id="UP000722625"/>
    </source>
</evidence>
<organism evidence="2 3">
    <name type="scientific">Flavobacterium psychroterrae</name>
    <dbReference type="NCBI Taxonomy" id="2133767"/>
    <lineage>
        <taxon>Bacteria</taxon>
        <taxon>Pseudomonadati</taxon>
        <taxon>Bacteroidota</taxon>
        <taxon>Flavobacteriia</taxon>
        <taxon>Flavobacteriales</taxon>
        <taxon>Flavobacteriaceae</taxon>
        <taxon>Flavobacterium</taxon>
    </lineage>
</organism>
<accession>A0ABS5PAW9</accession>
<keyword evidence="1" id="KW-0812">Transmembrane</keyword>
<evidence type="ECO:0008006" key="4">
    <source>
        <dbReference type="Google" id="ProtNLM"/>
    </source>
</evidence>
<feature type="transmembrane region" description="Helical" evidence="1">
    <location>
        <begin position="203"/>
        <end position="229"/>
    </location>
</feature>
<feature type="transmembrane region" description="Helical" evidence="1">
    <location>
        <begin position="131"/>
        <end position="153"/>
    </location>
</feature>
<gene>
    <name evidence="2" type="ORF">KHA90_10495</name>
</gene>
<dbReference type="Proteomes" id="UP000722625">
    <property type="component" value="Unassembled WGS sequence"/>
</dbReference>
<feature type="transmembrane region" description="Helical" evidence="1">
    <location>
        <begin position="160"/>
        <end position="183"/>
    </location>
</feature>
<keyword evidence="1" id="KW-0472">Membrane</keyword>
<protein>
    <recommendedName>
        <fullName evidence="4">Beta-carotene 15,15'-monooxygenase</fullName>
    </recommendedName>
</protein>